<dbReference type="PANTHER" id="PTHR35385:SF2">
    <property type="entry name" value="PROTEIN B, PUTATIVE-RELATED"/>
    <property type="match status" value="1"/>
</dbReference>
<reference evidence="1" key="2">
    <citation type="submission" date="2020-06" db="EMBL/GenBank/DDBJ databases">
        <authorList>
            <person name="Sheffer M."/>
        </authorList>
    </citation>
    <scope>NUCLEOTIDE SEQUENCE</scope>
</reference>
<protein>
    <recommendedName>
        <fullName evidence="3">MULE transposase domain-containing protein</fullName>
    </recommendedName>
</protein>
<accession>A0A8T0FJJ6</accession>
<comment type="caution">
    <text evidence="1">The sequence shown here is derived from an EMBL/GenBank/DDBJ whole genome shotgun (WGS) entry which is preliminary data.</text>
</comment>
<dbReference type="Proteomes" id="UP000807504">
    <property type="component" value="Unassembled WGS sequence"/>
</dbReference>
<sequence length="197" mass="23064">MLHNVHQVSKHVKESKNTGCPAVLKITIQRYFSLPKHKDPLPEVIEFPALCELLYLHNHLLDSAAVKKCSWWNTYGCIITNAEETNIFREGVKLLSECFPEKCCLLQNGPLIVMTDDDLKEREVLSEIWPNSDYLLCQFHVLKAVWRWLMDNENKILKEHRQELYFSFKSLMYAAETEMQLKEFASNMLENSNSQEI</sequence>
<dbReference type="PANTHER" id="PTHR35385">
    <property type="entry name" value="PROTEIN B, PUTATIVE-RELATED-RELATED"/>
    <property type="match status" value="1"/>
</dbReference>
<gene>
    <name evidence="1" type="ORF">HNY73_006030</name>
</gene>
<dbReference type="AlphaFoldDB" id="A0A8T0FJJ6"/>
<evidence type="ECO:0008006" key="3">
    <source>
        <dbReference type="Google" id="ProtNLM"/>
    </source>
</evidence>
<dbReference type="EMBL" id="JABXBU010000011">
    <property type="protein sequence ID" value="KAF8791106.1"/>
    <property type="molecule type" value="Genomic_DNA"/>
</dbReference>
<name>A0A8T0FJJ6_ARGBR</name>
<reference evidence="1" key="1">
    <citation type="journal article" date="2020" name="bioRxiv">
        <title>Chromosome-level reference genome of the European wasp spider Argiope bruennichi: a resource for studies on range expansion and evolutionary adaptation.</title>
        <authorList>
            <person name="Sheffer M.M."/>
            <person name="Hoppe A."/>
            <person name="Krehenwinkel H."/>
            <person name="Uhl G."/>
            <person name="Kuss A.W."/>
            <person name="Jensen L."/>
            <person name="Jensen C."/>
            <person name="Gillespie R.G."/>
            <person name="Hoff K.J."/>
            <person name="Prost S."/>
        </authorList>
    </citation>
    <scope>NUCLEOTIDE SEQUENCE</scope>
</reference>
<proteinExistence type="predicted"/>
<keyword evidence="2" id="KW-1185">Reference proteome</keyword>
<evidence type="ECO:0000313" key="1">
    <source>
        <dbReference type="EMBL" id="KAF8791106.1"/>
    </source>
</evidence>
<organism evidence="1 2">
    <name type="scientific">Argiope bruennichi</name>
    <name type="common">Wasp spider</name>
    <name type="synonym">Aranea bruennichi</name>
    <dbReference type="NCBI Taxonomy" id="94029"/>
    <lineage>
        <taxon>Eukaryota</taxon>
        <taxon>Metazoa</taxon>
        <taxon>Ecdysozoa</taxon>
        <taxon>Arthropoda</taxon>
        <taxon>Chelicerata</taxon>
        <taxon>Arachnida</taxon>
        <taxon>Araneae</taxon>
        <taxon>Araneomorphae</taxon>
        <taxon>Entelegynae</taxon>
        <taxon>Araneoidea</taxon>
        <taxon>Araneidae</taxon>
        <taxon>Argiope</taxon>
    </lineage>
</organism>
<evidence type="ECO:0000313" key="2">
    <source>
        <dbReference type="Proteomes" id="UP000807504"/>
    </source>
</evidence>